<keyword evidence="2" id="KW-0805">Transcription regulation</keyword>
<dbReference type="SUPFAM" id="SSF53850">
    <property type="entry name" value="Periplasmic binding protein-like II"/>
    <property type="match status" value="1"/>
</dbReference>
<dbReference type="Gene3D" id="3.40.190.10">
    <property type="entry name" value="Periplasmic binding protein-like II"/>
    <property type="match status" value="2"/>
</dbReference>
<evidence type="ECO:0000256" key="1">
    <source>
        <dbReference type="ARBA" id="ARBA00009437"/>
    </source>
</evidence>
<comment type="caution">
    <text evidence="6">The sequence shown here is derived from an EMBL/GenBank/DDBJ whole genome shotgun (WGS) entry which is preliminary data.</text>
</comment>
<dbReference type="SUPFAM" id="SSF46785">
    <property type="entry name" value="Winged helix' DNA-binding domain"/>
    <property type="match status" value="1"/>
</dbReference>
<reference evidence="6 7" key="1">
    <citation type="submission" date="2018-01" db="EMBL/GenBank/DDBJ databases">
        <title>Whole genome analyses suggest that Burkholderia sensu lato contains two further novel genera in the rhizoxinica-symbiotica group Mycetohabitans gen. nov., and Trinickia gen. nov.: implications for the evolution of diazotrophy and nodulation in the Burkholderiaceae.</title>
        <authorList>
            <person name="Estrada-de los Santos P."/>
            <person name="Palmer M."/>
            <person name="Chavez-Ramirez B."/>
            <person name="Beukes C."/>
            <person name="Steenkamp E.T."/>
            <person name="Hirsch A.M."/>
            <person name="Manyaka P."/>
            <person name="Maluk M."/>
            <person name="Lafos M."/>
            <person name="Crook M."/>
            <person name="Gross E."/>
            <person name="Simon M.F."/>
            <person name="Bueno dos Reis Junior F."/>
            <person name="Poole P.S."/>
            <person name="Venter S.N."/>
            <person name="James E.K."/>
        </authorList>
    </citation>
    <scope>NUCLEOTIDE SEQUENCE [LARGE SCALE GENOMIC DNA]</scope>
    <source>
        <strain evidence="6 7">GIMN1.004</strain>
    </source>
</reference>
<dbReference type="Pfam" id="PF00126">
    <property type="entry name" value="HTH_1"/>
    <property type="match status" value="1"/>
</dbReference>
<dbReference type="PROSITE" id="PS50931">
    <property type="entry name" value="HTH_LYSR"/>
    <property type="match status" value="1"/>
</dbReference>
<proteinExistence type="inferred from homology"/>
<dbReference type="FunFam" id="1.10.10.10:FF:000001">
    <property type="entry name" value="LysR family transcriptional regulator"/>
    <property type="match status" value="1"/>
</dbReference>
<comment type="similarity">
    <text evidence="1">Belongs to the LysR transcriptional regulatory family.</text>
</comment>
<sequence>MAPDFDADLLRTFIAAAELGSFTKAAQAVYRSQAAVSMQIKRLESAMGTALFVRDTRNLSLTRAGETLLEYARRIRSLQDEAWAAVARPDIAGHVVLGSPDDYISSLLPPVLHRFSAMYPAVEITVICAQSTALAPMLADNKIDLAFVTRDPSLRLNGEFIRREPVRWVGKPDESRLWLSRPLPVALYEAGCAARAHTVAALDRAGLPYRAAYSSASMLGLLAVVDAGLAVAALASCSIPDRLSVPAGRYALPEIEPLDIVVARSAKSNRPTCDFLAAQMQQDLSRPESHVSTLDSLMHG</sequence>
<dbReference type="EMBL" id="PNYA01000012">
    <property type="protein sequence ID" value="PMS19024.1"/>
    <property type="molecule type" value="Genomic_DNA"/>
</dbReference>
<dbReference type="InterPro" id="IPR036388">
    <property type="entry name" value="WH-like_DNA-bd_sf"/>
</dbReference>
<accession>A0A2N7VPC3</accession>
<dbReference type="Proteomes" id="UP000235616">
    <property type="component" value="Unassembled WGS sequence"/>
</dbReference>
<keyword evidence="4" id="KW-0804">Transcription</keyword>
<keyword evidence="3" id="KW-0238">DNA-binding</keyword>
<evidence type="ECO:0000256" key="4">
    <source>
        <dbReference type="ARBA" id="ARBA00023163"/>
    </source>
</evidence>
<feature type="domain" description="HTH lysR-type" evidence="5">
    <location>
        <begin position="5"/>
        <end position="62"/>
    </location>
</feature>
<dbReference type="PANTHER" id="PTHR30579:SF7">
    <property type="entry name" value="HTH-TYPE TRANSCRIPTIONAL REGULATOR LRHA-RELATED"/>
    <property type="match status" value="1"/>
</dbReference>
<keyword evidence="7" id="KW-1185">Reference proteome</keyword>
<dbReference type="OrthoDB" id="6555293at2"/>
<dbReference type="GO" id="GO:0003700">
    <property type="term" value="F:DNA-binding transcription factor activity"/>
    <property type="evidence" value="ECO:0007669"/>
    <property type="project" value="InterPro"/>
</dbReference>
<evidence type="ECO:0000313" key="6">
    <source>
        <dbReference type="EMBL" id="PMS19024.1"/>
    </source>
</evidence>
<dbReference type="Pfam" id="PF03466">
    <property type="entry name" value="LysR_substrate"/>
    <property type="match status" value="1"/>
</dbReference>
<dbReference type="Gene3D" id="1.10.10.10">
    <property type="entry name" value="Winged helix-like DNA-binding domain superfamily/Winged helix DNA-binding domain"/>
    <property type="match status" value="1"/>
</dbReference>
<evidence type="ECO:0000256" key="2">
    <source>
        <dbReference type="ARBA" id="ARBA00023015"/>
    </source>
</evidence>
<dbReference type="InterPro" id="IPR036390">
    <property type="entry name" value="WH_DNA-bd_sf"/>
</dbReference>
<evidence type="ECO:0000256" key="3">
    <source>
        <dbReference type="ARBA" id="ARBA00023125"/>
    </source>
</evidence>
<evidence type="ECO:0000313" key="7">
    <source>
        <dbReference type="Proteomes" id="UP000235616"/>
    </source>
</evidence>
<dbReference type="RefSeq" id="WP_102646107.1">
    <property type="nucleotide sequence ID" value="NZ_PNYA01000012.1"/>
</dbReference>
<evidence type="ECO:0000259" key="5">
    <source>
        <dbReference type="PROSITE" id="PS50931"/>
    </source>
</evidence>
<dbReference type="PANTHER" id="PTHR30579">
    <property type="entry name" value="TRANSCRIPTIONAL REGULATOR"/>
    <property type="match status" value="1"/>
</dbReference>
<dbReference type="InterPro" id="IPR005119">
    <property type="entry name" value="LysR_subst-bd"/>
</dbReference>
<name>A0A2N7VPC3_9BURK</name>
<dbReference type="PRINTS" id="PR00039">
    <property type="entry name" value="HTHLYSR"/>
</dbReference>
<protein>
    <submittedName>
        <fullName evidence="6">LysR family transcriptional regulator</fullName>
    </submittedName>
</protein>
<dbReference type="InterPro" id="IPR050176">
    <property type="entry name" value="LTTR"/>
</dbReference>
<organism evidence="6 7">
    <name type="scientific">Trinickia dabaoshanensis</name>
    <dbReference type="NCBI Taxonomy" id="564714"/>
    <lineage>
        <taxon>Bacteria</taxon>
        <taxon>Pseudomonadati</taxon>
        <taxon>Pseudomonadota</taxon>
        <taxon>Betaproteobacteria</taxon>
        <taxon>Burkholderiales</taxon>
        <taxon>Burkholderiaceae</taxon>
        <taxon>Trinickia</taxon>
    </lineage>
</organism>
<gene>
    <name evidence="6" type="ORF">C0Z18_14420</name>
</gene>
<dbReference type="AlphaFoldDB" id="A0A2N7VPC3"/>
<dbReference type="InterPro" id="IPR000847">
    <property type="entry name" value="LysR_HTH_N"/>
</dbReference>
<dbReference type="GO" id="GO:0003677">
    <property type="term" value="F:DNA binding"/>
    <property type="evidence" value="ECO:0007669"/>
    <property type="project" value="UniProtKB-KW"/>
</dbReference>